<feature type="DNA-binding region" description="H-T-H motif" evidence="5">
    <location>
        <begin position="31"/>
        <end position="50"/>
    </location>
</feature>
<keyword evidence="2" id="KW-0805">Transcription regulation</keyword>
<dbReference type="Pfam" id="PF13977">
    <property type="entry name" value="TetR_C_6"/>
    <property type="match status" value="1"/>
</dbReference>
<dbReference type="EMBL" id="SLXQ01000001">
    <property type="protein sequence ID" value="TCP56163.1"/>
    <property type="molecule type" value="Genomic_DNA"/>
</dbReference>
<evidence type="ECO:0000259" key="6">
    <source>
        <dbReference type="PROSITE" id="PS50977"/>
    </source>
</evidence>
<dbReference type="SUPFAM" id="SSF48498">
    <property type="entry name" value="Tetracyclin repressor-like, C-terminal domain"/>
    <property type="match status" value="1"/>
</dbReference>
<dbReference type="SUPFAM" id="SSF46689">
    <property type="entry name" value="Homeodomain-like"/>
    <property type="match status" value="1"/>
</dbReference>
<evidence type="ECO:0000256" key="3">
    <source>
        <dbReference type="ARBA" id="ARBA00023125"/>
    </source>
</evidence>
<dbReference type="InterPro" id="IPR009057">
    <property type="entry name" value="Homeodomain-like_sf"/>
</dbReference>
<evidence type="ECO:0000313" key="7">
    <source>
        <dbReference type="EMBL" id="TCP56163.1"/>
    </source>
</evidence>
<dbReference type="InterPro" id="IPR001647">
    <property type="entry name" value="HTH_TetR"/>
</dbReference>
<dbReference type="InterPro" id="IPR036271">
    <property type="entry name" value="Tet_transcr_reg_TetR-rel_C_sf"/>
</dbReference>
<feature type="domain" description="HTH tetR-type" evidence="6">
    <location>
        <begin position="8"/>
        <end position="68"/>
    </location>
</feature>
<name>A0A4R2R104_9PSEU</name>
<evidence type="ECO:0000256" key="5">
    <source>
        <dbReference type="PROSITE-ProRule" id="PRU00335"/>
    </source>
</evidence>
<dbReference type="PROSITE" id="PS50977">
    <property type="entry name" value="HTH_TETR_2"/>
    <property type="match status" value="1"/>
</dbReference>
<evidence type="ECO:0000256" key="1">
    <source>
        <dbReference type="ARBA" id="ARBA00022491"/>
    </source>
</evidence>
<dbReference type="Proteomes" id="UP000294911">
    <property type="component" value="Unassembled WGS sequence"/>
</dbReference>
<keyword evidence="4" id="KW-0804">Transcription</keyword>
<evidence type="ECO:0000256" key="4">
    <source>
        <dbReference type="ARBA" id="ARBA00023163"/>
    </source>
</evidence>
<dbReference type="PANTHER" id="PTHR47506">
    <property type="entry name" value="TRANSCRIPTIONAL REGULATORY PROTEIN"/>
    <property type="match status" value="1"/>
</dbReference>
<gene>
    <name evidence="7" type="ORF">EV191_101103</name>
</gene>
<protein>
    <submittedName>
        <fullName evidence="7">TetR family transcriptional regulator</fullName>
    </submittedName>
</protein>
<evidence type="ECO:0000313" key="8">
    <source>
        <dbReference type="Proteomes" id="UP000294911"/>
    </source>
</evidence>
<dbReference type="Pfam" id="PF00440">
    <property type="entry name" value="TetR_N"/>
    <property type="match status" value="1"/>
</dbReference>
<proteinExistence type="predicted"/>
<keyword evidence="8" id="KW-1185">Reference proteome</keyword>
<dbReference type="PANTHER" id="PTHR47506:SF6">
    <property type="entry name" value="HTH-TYPE TRANSCRIPTIONAL REPRESSOR NEMR"/>
    <property type="match status" value="1"/>
</dbReference>
<dbReference type="OrthoDB" id="9816296at2"/>
<organism evidence="7 8">
    <name type="scientific">Tamaricihabitans halophyticus</name>
    <dbReference type="NCBI Taxonomy" id="1262583"/>
    <lineage>
        <taxon>Bacteria</taxon>
        <taxon>Bacillati</taxon>
        <taxon>Actinomycetota</taxon>
        <taxon>Actinomycetes</taxon>
        <taxon>Pseudonocardiales</taxon>
        <taxon>Pseudonocardiaceae</taxon>
        <taxon>Tamaricihabitans</taxon>
    </lineage>
</organism>
<dbReference type="InterPro" id="IPR039538">
    <property type="entry name" value="BetI_C"/>
</dbReference>
<keyword evidence="3 5" id="KW-0238">DNA-binding</keyword>
<evidence type="ECO:0000256" key="2">
    <source>
        <dbReference type="ARBA" id="ARBA00023015"/>
    </source>
</evidence>
<dbReference type="AlphaFoldDB" id="A0A4R2R104"/>
<keyword evidence="1" id="KW-0678">Repressor</keyword>
<dbReference type="Gene3D" id="1.10.357.10">
    <property type="entry name" value="Tetracycline Repressor, domain 2"/>
    <property type="match status" value="1"/>
</dbReference>
<dbReference type="RefSeq" id="WP_132874810.1">
    <property type="nucleotide sequence ID" value="NZ_SLXQ01000001.1"/>
</dbReference>
<accession>A0A4R2R104</accession>
<reference evidence="7 8" key="1">
    <citation type="submission" date="2019-03" db="EMBL/GenBank/DDBJ databases">
        <title>Genomic Encyclopedia of Type Strains, Phase IV (KMG-IV): sequencing the most valuable type-strain genomes for metagenomic binning, comparative biology and taxonomic classification.</title>
        <authorList>
            <person name="Goeker M."/>
        </authorList>
    </citation>
    <scope>NUCLEOTIDE SEQUENCE [LARGE SCALE GENOMIC DNA]</scope>
    <source>
        <strain evidence="7 8">DSM 45765</strain>
    </source>
</reference>
<dbReference type="GO" id="GO:0003677">
    <property type="term" value="F:DNA binding"/>
    <property type="evidence" value="ECO:0007669"/>
    <property type="project" value="UniProtKB-UniRule"/>
</dbReference>
<comment type="caution">
    <text evidence="7">The sequence shown here is derived from an EMBL/GenBank/DDBJ whole genome shotgun (WGS) entry which is preliminary data.</text>
</comment>
<sequence length="202" mass="21788">MPKQVDHQERRRLIADALLRVAAGNGLEAVSLRHVGAEAGVTSGMVQHYFRTKEEMLLFALEVVGERVQHRLAAEDHTTLAPAELARALLVQLLPLDAERYAEGRVALAFHAYAAVNPAIAAVLRENSAWLRSHLAELIGTAQARGHADAGIDPTSTATALQALVEGLNLHTLGKHYPPETALQVLDAQLDAVFHRGAAEVQ</sequence>